<dbReference type="PANTHER" id="PTHR33116">
    <property type="entry name" value="REVERSE TRANSCRIPTASE ZINC-BINDING DOMAIN-CONTAINING PROTEIN-RELATED-RELATED"/>
    <property type="match status" value="1"/>
</dbReference>
<proteinExistence type="predicted"/>
<evidence type="ECO:0000313" key="4">
    <source>
        <dbReference type="Proteomes" id="UP001289374"/>
    </source>
</evidence>
<dbReference type="PANTHER" id="PTHR33116:SF86">
    <property type="entry name" value="REVERSE TRANSCRIPTASE DOMAIN-CONTAINING PROTEIN"/>
    <property type="match status" value="1"/>
</dbReference>
<protein>
    <recommendedName>
        <fullName evidence="2">Reverse transcriptase/retrotransposon-derived protein RNase H-like domain-containing protein</fullName>
    </recommendedName>
</protein>
<comment type="caution">
    <text evidence="3">The sequence shown here is derived from an EMBL/GenBank/DDBJ whole genome shotgun (WGS) entry which is preliminary data.</text>
</comment>
<dbReference type="InterPro" id="IPR043502">
    <property type="entry name" value="DNA/RNA_pol_sf"/>
</dbReference>
<dbReference type="InterPro" id="IPR041577">
    <property type="entry name" value="RT_RNaseH_2"/>
</dbReference>
<feature type="compositionally biased region" description="Low complexity" evidence="1">
    <location>
        <begin position="70"/>
        <end position="83"/>
    </location>
</feature>
<reference evidence="3" key="1">
    <citation type="submission" date="2020-06" db="EMBL/GenBank/DDBJ databases">
        <authorList>
            <person name="Li T."/>
            <person name="Hu X."/>
            <person name="Zhang T."/>
            <person name="Song X."/>
            <person name="Zhang H."/>
            <person name="Dai N."/>
            <person name="Sheng W."/>
            <person name="Hou X."/>
            <person name="Wei L."/>
        </authorList>
    </citation>
    <scope>NUCLEOTIDE SEQUENCE</scope>
    <source>
        <strain evidence="3">K16</strain>
        <tissue evidence="3">Leaf</tissue>
    </source>
</reference>
<dbReference type="AlphaFoldDB" id="A0AAE1X766"/>
<keyword evidence="4" id="KW-1185">Reference proteome</keyword>
<dbReference type="SUPFAM" id="SSF56672">
    <property type="entry name" value="DNA/RNA polymerases"/>
    <property type="match status" value="1"/>
</dbReference>
<reference evidence="3" key="2">
    <citation type="journal article" date="2024" name="Plant">
        <title>Genomic evolution and insights into agronomic trait innovations of Sesamum species.</title>
        <authorList>
            <person name="Miao H."/>
            <person name="Wang L."/>
            <person name="Qu L."/>
            <person name="Liu H."/>
            <person name="Sun Y."/>
            <person name="Le M."/>
            <person name="Wang Q."/>
            <person name="Wei S."/>
            <person name="Zheng Y."/>
            <person name="Lin W."/>
            <person name="Duan Y."/>
            <person name="Cao H."/>
            <person name="Xiong S."/>
            <person name="Wang X."/>
            <person name="Wei L."/>
            <person name="Li C."/>
            <person name="Ma Q."/>
            <person name="Ju M."/>
            <person name="Zhao R."/>
            <person name="Li G."/>
            <person name="Mu C."/>
            <person name="Tian Q."/>
            <person name="Mei H."/>
            <person name="Zhang T."/>
            <person name="Gao T."/>
            <person name="Zhang H."/>
        </authorList>
    </citation>
    <scope>NUCLEOTIDE SEQUENCE</scope>
    <source>
        <strain evidence="3">K16</strain>
    </source>
</reference>
<feature type="compositionally biased region" description="Basic and acidic residues" evidence="1">
    <location>
        <begin position="1"/>
        <end position="21"/>
    </location>
</feature>
<evidence type="ECO:0000313" key="3">
    <source>
        <dbReference type="EMBL" id="KAK4406597.1"/>
    </source>
</evidence>
<gene>
    <name evidence="3" type="ORF">Sango_0666200</name>
</gene>
<feature type="domain" description="Reverse transcriptase/retrotransposon-derived protein RNase H-like" evidence="2">
    <location>
        <begin position="375"/>
        <end position="465"/>
    </location>
</feature>
<organism evidence="3 4">
    <name type="scientific">Sesamum angolense</name>
    <dbReference type="NCBI Taxonomy" id="2727404"/>
    <lineage>
        <taxon>Eukaryota</taxon>
        <taxon>Viridiplantae</taxon>
        <taxon>Streptophyta</taxon>
        <taxon>Embryophyta</taxon>
        <taxon>Tracheophyta</taxon>
        <taxon>Spermatophyta</taxon>
        <taxon>Magnoliopsida</taxon>
        <taxon>eudicotyledons</taxon>
        <taxon>Gunneridae</taxon>
        <taxon>Pentapetalae</taxon>
        <taxon>asterids</taxon>
        <taxon>lamiids</taxon>
        <taxon>Lamiales</taxon>
        <taxon>Pedaliaceae</taxon>
        <taxon>Sesamum</taxon>
    </lineage>
</organism>
<accession>A0AAE1X766</accession>
<name>A0AAE1X766_9LAMI</name>
<feature type="compositionally biased region" description="Low complexity" evidence="1">
    <location>
        <begin position="97"/>
        <end position="113"/>
    </location>
</feature>
<sequence length="858" mass="96075">MAYSHESVRFVGESRPDEDLSKATSKRTGLHSASPLSGDVMFSKYSRDYATGDRGEGISPSQSPRGTPASSSSKGKRSTSPSPGLTPGGLAKRTRASSLGTPPTRSSRSSSTLVHFPSSEEERGVPSKPSCIFSDSLYSRQAFDQEKEEGSSLALTLMRGVLTPEDRCFLAHWPRENLEKVASLHMMKAVFVCDALFSRSQATSPIPQSDAQRRKLEDKVECLGVENAQLKEEGCREATLDFQHIDEGRNFLEGYWASRVVRLKKSDKYKEEMAKMAIPFLEYGFKAYKAQFLAQGYLPSEEEPSFLDIGMAMVDFERFIAEDDLDSLLGEVEVEAKAFAVMTFLFSLDIVVDLYPILVFFDLRVIYHYLILVSEALEQLKKYLAGLSLLVKPSSGDNLYLYLSCTHQTISSILIRGGWRKIDTIYYASKVLNGAEGCYTPIENMVLALVITARRLCPYFLSYPIGVRMYLPLKQTLAFLEPGKPNAKKGKKENGNEVVGVMERRLPPSSLLPLLLLLIANLGTPSALLHSIFAWHSKLGYGNLNKLRSYIFVKYSNLRPPTIRPYEAVVVDMRMAHEVGARQLVSHLDSQLIVKQVEGYCWSYVGDIPLFTQVEAASGQKVNLAKSSMVLSSNIPATDYRLLGAALGPDVVPKHDKYLGLPVVGGRSKKEIFDGIRIKVWNCIQGWNSKFLSQAGKEILIKMVIEAIPSYDMPLAWRKLCMRKGSRGLGFQQLAAFNDALLANKAWRIIQHLESLVGYLYSAKYFQHLDFFTARLGSRQFLTWRSILGTRGLVTTGARWRVGDGARIRIWEDPWIPRESSFPIRMSSNIGRFGYEFSYGSSLQCMEYQHCVRVLPPS</sequence>
<evidence type="ECO:0000259" key="2">
    <source>
        <dbReference type="Pfam" id="PF17919"/>
    </source>
</evidence>
<feature type="compositionally biased region" description="Polar residues" evidence="1">
    <location>
        <begin position="59"/>
        <end position="69"/>
    </location>
</feature>
<feature type="compositionally biased region" description="Basic and acidic residues" evidence="1">
    <location>
        <begin position="45"/>
        <end position="56"/>
    </location>
</feature>
<dbReference type="EMBL" id="JACGWL010000003">
    <property type="protein sequence ID" value="KAK4406597.1"/>
    <property type="molecule type" value="Genomic_DNA"/>
</dbReference>
<evidence type="ECO:0000256" key="1">
    <source>
        <dbReference type="SAM" id="MobiDB-lite"/>
    </source>
</evidence>
<dbReference type="Proteomes" id="UP001289374">
    <property type="component" value="Unassembled WGS sequence"/>
</dbReference>
<feature type="region of interest" description="Disordered" evidence="1">
    <location>
        <begin position="1"/>
        <end position="130"/>
    </location>
</feature>
<dbReference type="Pfam" id="PF17919">
    <property type="entry name" value="RT_RNaseH_2"/>
    <property type="match status" value="1"/>
</dbReference>